<evidence type="ECO:0000313" key="3">
    <source>
        <dbReference type="Proteomes" id="UP001175226"/>
    </source>
</evidence>
<accession>A0AA39J376</accession>
<evidence type="ECO:0000256" key="1">
    <source>
        <dbReference type="SAM" id="Phobius"/>
    </source>
</evidence>
<keyword evidence="1" id="KW-0812">Transmembrane</keyword>
<reference evidence="2" key="1">
    <citation type="submission" date="2023-06" db="EMBL/GenBank/DDBJ databases">
        <authorList>
            <consortium name="Lawrence Berkeley National Laboratory"/>
            <person name="Ahrendt S."/>
            <person name="Sahu N."/>
            <person name="Indic B."/>
            <person name="Wong-Bajracharya J."/>
            <person name="Merenyi Z."/>
            <person name="Ke H.-M."/>
            <person name="Monk M."/>
            <person name="Kocsube S."/>
            <person name="Drula E."/>
            <person name="Lipzen A."/>
            <person name="Balint B."/>
            <person name="Henrissat B."/>
            <person name="Andreopoulos B."/>
            <person name="Martin F.M."/>
            <person name="Harder C.B."/>
            <person name="Rigling D."/>
            <person name="Ford K.L."/>
            <person name="Foster G.D."/>
            <person name="Pangilinan J."/>
            <person name="Papanicolaou A."/>
            <person name="Barry K."/>
            <person name="LaButti K."/>
            <person name="Viragh M."/>
            <person name="Koriabine M."/>
            <person name="Yan M."/>
            <person name="Riley R."/>
            <person name="Champramary S."/>
            <person name="Plett K.L."/>
            <person name="Tsai I.J."/>
            <person name="Slot J."/>
            <person name="Sipos G."/>
            <person name="Plett J."/>
            <person name="Nagy L.G."/>
            <person name="Grigoriev I.V."/>
        </authorList>
    </citation>
    <scope>NUCLEOTIDE SEQUENCE</scope>
    <source>
        <strain evidence="2">FPL87.14</strain>
    </source>
</reference>
<keyword evidence="1" id="KW-0472">Membrane</keyword>
<feature type="transmembrane region" description="Helical" evidence="1">
    <location>
        <begin position="33"/>
        <end position="55"/>
    </location>
</feature>
<protein>
    <submittedName>
        <fullName evidence="2">Uncharacterized protein</fullName>
    </submittedName>
</protein>
<proteinExistence type="predicted"/>
<gene>
    <name evidence="2" type="ORF">EV421DRAFT_1839032</name>
</gene>
<dbReference type="EMBL" id="JAUEPT010000069">
    <property type="protein sequence ID" value="KAK0434744.1"/>
    <property type="molecule type" value="Genomic_DNA"/>
</dbReference>
<sequence>MPSVYFMICSIFSSISSRDVFGVETSGRRLRSFFVVMSMFWLMPRIVSNSFWALIPVCSSSFLSHGIGLRTSSCV</sequence>
<evidence type="ECO:0000313" key="2">
    <source>
        <dbReference type="EMBL" id="KAK0434744.1"/>
    </source>
</evidence>
<dbReference type="Proteomes" id="UP001175226">
    <property type="component" value="Unassembled WGS sequence"/>
</dbReference>
<comment type="caution">
    <text evidence="2">The sequence shown here is derived from an EMBL/GenBank/DDBJ whole genome shotgun (WGS) entry which is preliminary data.</text>
</comment>
<organism evidence="2 3">
    <name type="scientific">Armillaria borealis</name>
    <dbReference type="NCBI Taxonomy" id="47425"/>
    <lineage>
        <taxon>Eukaryota</taxon>
        <taxon>Fungi</taxon>
        <taxon>Dikarya</taxon>
        <taxon>Basidiomycota</taxon>
        <taxon>Agaricomycotina</taxon>
        <taxon>Agaricomycetes</taxon>
        <taxon>Agaricomycetidae</taxon>
        <taxon>Agaricales</taxon>
        <taxon>Marasmiineae</taxon>
        <taxon>Physalacriaceae</taxon>
        <taxon>Armillaria</taxon>
    </lineage>
</organism>
<keyword evidence="3" id="KW-1185">Reference proteome</keyword>
<name>A0AA39J376_9AGAR</name>
<keyword evidence="1" id="KW-1133">Transmembrane helix</keyword>
<dbReference type="AlphaFoldDB" id="A0AA39J376"/>